<keyword evidence="2" id="KW-0732">Signal</keyword>
<keyword evidence="4" id="KW-1185">Reference proteome</keyword>
<evidence type="ECO:0000256" key="1">
    <source>
        <dbReference type="SAM" id="MobiDB-lite"/>
    </source>
</evidence>
<feature type="chain" id="PRO_5015718201" evidence="2">
    <location>
        <begin position="28"/>
        <end position="92"/>
    </location>
</feature>
<dbReference type="RefSeq" id="WP_116710472.1">
    <property type="nucleotide sequence ID" value="NZ_QEKW01000016.1"/>
</dbReference>
<dbReference type="EMBL" id="QEKW01000016">
    <property type="protein sequence ID" value="PVZ04933.1"/>
    <property type="molecule type" value="Genomic_DNA"/>
</dbReference>
<reference evidence="3 4" key="1">
    <citation type="submission" date="2018-04" db="EMBL/GenBank/DDBJ databases">
        <title>Genomic Encyclopedia of Type Strains, Phase IV (KMG-IV): sequencing the most valuable type-strain genomes for metagenomic binning, comparative biology and taxonomic classification.</title>
        <authorList>
            <person name="Goeker M."/>
        </authorList>
    </citation>
    <scope>NUCLEOTIDE SEQUENCE [LARGE SCALE GENOMIC DNA]</scope>
    <source>
        <strain evidence="3 4">DSM 45771</strain>
    </source>
</reference>
<protein>
    <submittedName>
        <fullName evidence="3">Uncharacterized protein</fullName>
    </submittedName>
</protein>
<evidence type="ECO:0000256" key="2">
    <source>
        <dbReference type="SAM" id="SignalP"/>
    </source>
</evidence>
<feature type="region of interest" description="Disordered" evidence="1">
    <location>
        <begin position="25"/>
        <end position="47"/>
    </location>
</feature>
<evidence type="ECO:0000313" key="3">
    <source>
        <dbReference type="EMBL" id="PVZ04933.1"/>
    </source>
</evidence>
<evidence type="ECO:0000313" key="4">
    <source>
        <dbReference type="Proteomes" id="UP000245639"/>
    </source>
</evidence>
<dbReference type="AlphaFoldDB" id="A0A2U1EYC7"/>
<proteinExistence type="predicted"/>
<gene>
    <name evidence="3" type="ORF">C8D89_11637</name>
</gene>
<organism evidence="3 4">
    <name type="scientific">Actinomycetospora cinnamomea</name>
    <dbReference type="NCBI Taxonomy" id="663609"/>
    <lineage>
        <taxon>Bacteria</taxon>
        <taxon>Bacillati</taxon>
        <taxon>Actinomycetota</taxon>
        <taxon>Actinomycetes</taxon>
        <taxon>Pseudonocardiales</taxon>
        <taxon>Pseudonocardiaceae</taxon>
        <taxon>Actinomycetospora</taxon>
    </lineage>
</organism>
<name>A0A2U1EYC7_9PSEU</name>
<sequence>MTRLQRLAAATALVGAGSLGLSGVASATESHAHEDDTTTGSTTGDRGGLVTGLVGAGGELAGGVGGLLGGVGGAVGGVLGSDAVGDVVDGLL</sequence>
<feature type="signal peptide" evidence="2">
    <location>
        <begin position="1"/>
        <end position="27"/>
    </location>
</feature>
<accession>A0A2U1EYC7</accession>
<comment type="caution">
    <text evidence="3">The sequence shown here is derived from an EMBL/GenBank/DDBJ whole genome shotgun (WGS) entry which is preliminary data.</text>
</comment>
<dbReference type="Proteomes" id="UP000245639">
    <property type="component" value="Unassembled WGS sequence"/>
</dbReference>